<dbReference type="InterPro" id="IPR051400">
    <property type="entry name" value="HAD-like_hydrolase"/>
</dbReference>
<dbReference type="SUPFAM" id="SSF56784">
    <property type="entry name" value="HAD-like"/>
    <property type="match status" value="1"/>
</dbReference>
<dbReference type="Proteomes" id="UP000605427">
    <property type="component" value="Unassembled WGS sequence"/>
</dbReference>
<keyword evidence="4" id="KW-1185">Reference proteome</keyword>
<protein>
    <submittedName>
        <fullName evidence="3">Haloacid dehalogenase</fullName>
    </submittedName>
</protein>
<reference evidence="4" key="1">
    <citation type="journal article" date="2019" name="Int. J. Syst. Evol. Microbiol.">
        <title>The Global Catalogue of Microorganisms (GCM) 10K type strain sequencing project: providing services to taxonomists for standard genome sequencing and annotation.</title>
        <authorList>
            <consortium name="The Broad Institute Genomics Platform"/>
            <consortium name="The Broad Institute Genome Sequencing Center for Infectious Disease"/>
            <person name="Wu L."/>
            <person name="Ma J."/>
        </authorList>
    </citation>
    <scope>NUCLEOTIDE SEQUENCE [LARGE SCALE GENOMIC DNA]</scope>
    <source>
        <strain evidence="4">CCM 8702</strain>
    </source>
</reference>
<dbReference type="Gene3D" id="3.40.50.1000">
    <property type="entry name" value="HAD superfamily/HAD-like"/>
    <property type="match status" value="1"/>
</dbReference>
<dbReference type="PANTHER" id="PTHR46470:SF4">
    <property type="entry name" value="5-AMINO-6-(5-PHOSPHO-D-RIBITYLAMINO)URACIL PHOSPHATASE YIGB"/>
    <property type="match status" value="1"/>
</dbReference>
<dbReference type="Gene3D" id="1.10.150.240">
    <property type="entry name" value="Putative phosphatase, domain 2"/>
    <property type="match status" value="1"/>
</dbReference>
<dbReference type="SFLD" id="SFLDG01129">
    <property type="entry name" value="C1.5:_HAD__Beta-PGM__Phosphata"/>
    <property type="match status" value="1"/>
</dbReference>
<dbReference type="InterPro" id="IPR036412">
    <property type="entry name" value="HAD-like_sf"/>
</dbReference>
<proteinExistence type="predicted"/>
<name>A0ABQ1ZLC5_9BACL</name>
<evidence type="ECO:0000313" key="3">
    <source>
        <dbReference type="EMBL" id="GGH70660.1"/>
    </source>
</evidence>
<keyword evidence="2" id="KW-0460">Magnesium</keyword>
<dbReference type="SFLD" id="SFLDS00003">
    <property type="entry name" value="Haloacid_Dehalogenase"/>
    <property type="match status" value="1"/>
</dbReference>
<dbReference type="InterPro" id="IPR023198">
    <property type="entry name" value="PGP-like_dom2"/>
</dbReference>
<dbReference type="InterPro" id="IPR023214">
    <property type="entry name" value="HAD_sf"/>
</dbReference>
<dbReference type="Pfam" id="PF00702">
    <property type="entry name" value="Hydrolase"/>
    <property type="match status" value="1"/>
</dbReference>
<sequence>MTGPCKQHLIFDLDDTLVYCNRYFDQILDEFLDRMVRWFSAYGLEAEQVRQKQLEIDIAGVHVVGFASHHFPESLIATYRHFNAAYQRIGSDAEEAQLMKLGLSVYDQEVEAYPGMVETLERLRGEGHGLYLYTGGEDQIQQRKIDQMKLSTYFGSDIFIRQHKNVQALEGILQKKVLPRESTWMIGNSLRTDIAPALSADINAVYLKQEREWAYNMIDLDGTSKGTLHTISKLPEVPDLISRFARSPFQKRTLS</sequence>
<evidence type="ECO:0000256" key="1">
    <source>
        <dbReference type="ARBA" id="ARBA00022801"/>
    </source>
</evidence>
<evidence type="ECO:0000256" key="2">
    <source>
        <dbReference type="ARBA" id="ARBA00022842"/>
    </source>
</evidence>
<accession>A0ABQ1ZLC5</accession>
<dbReference type="PANTHER" id="PTHR46470">
    <property type="entry name" value="N-ACYLNEURAMINATE-9-PHOSPHATASE"/>
    <property type="match status" value="1"/>
</dbReference>
<comment type="caution">
    <text evidence="3">The sequence shown here is derived from an EMBL/GenBank/DDBJ whole genome shotgun (WGS) entry which is preliminary data.</text>
</comment>
<gene>
    <name evidence="3" type="ORF">GCM10007362_06980</name>
</gene>
<organism evidence="3 4">
    <name type="scientific">Saccharibacillus endophyticus</name>
    <dbReference type="NCBI Taxonomy" id="2060666"/>
    <lineage>
        <taxon>Bacteria</taxon>
        <taxon>Bacillati</taxon>
        <taxon>Bacillota</taxon>
        <taxon>Bacilli</taxon>
        <taxon>Bacillales</taxon>
        <taxon>Paenibacillaceae</taxon>
        <taxon>Saccharibacillus</taxon>
    </lineage>
</organism>
<evidence type="ECO:0000313" key="4">
    <source>
        <dbReference type="Proteomes" id="UP000605427"/>
    </source>
</evidence>
<dbReference type="RefSeq" id="WP_172239109.1">
    <property type="nucleotide sequence ID" value="NZ_BMDD01000001.1"/>
</dbReference>
<keyword evidence="1" id="KW-0378">Hydrolase</keyword>
<dbReference type="EMBL" id="BMDD01000001">
    <property type="protein sequence ID" value="GGH70660.1"/>
    <property type="molecule type" value="Genomic_DNA"/>
</dbReference>